<dbReference type="Proteomes" id="UP000050525">
    <property type="component" value="Unassembled WGS sequence"/>
</dbReference>
<organism evidence="2 3">
    <name type="scientific">Alligator mississippiensis</name>
    <name type="common">American alligator</name>
    <dbReference type="NCBI Taxonomy" id="8496"/>
    <lineage>
        <taxon>Eukaryota</taxon>
        <taxon>Metazoa</taxon>
        <taxon>Chordata</taxon>
        <taxon>Craniata</taxon>
        <taxon>Vertebrata</taxon>
        <taxon>Euteleostomi</taxon>
        <taxon>Archelosauria</taxon>
        <taxon>Archosauria</taxon>
        <taxon>Crocodylia</taxon>
        <taxon>Alligatoridae</taxon>
        <taxon>Alligatorinae</taxon>
        <taxon>Alligator</taxon>
    </lineage>
</organism>
<reference evidence="2 3" key="1">
    <citation type="journal article" date="2012" name="Genome Biol.">
        <title>Sequencing three crocodilian genomes to illuminate the evolution of archosaurs and amniotes.</title>
        <authorList>
            <person name="St John J.A."/>
            <person name="Braun E.L."/>
            <person name="Isberg S.R."/>
            <person name="Miles L.G."/>
            <person name="Chong A.Y."/>
            <person name="Gongora J."/>
            <person name="Dalzell P."/>
            <person name="Moran C."/>
            <person name="Bed'hom B."/>
            <person name="Abzhanov A."/>
            <person name="Burgess S.C."/>
            <person name="Cooksey A.M."/>
            <person name="Castoe T.A."/>
            <person name="Crawford N.G."/>
            <person name="Densmore L.D."/>
            <person name="Drew J.C."/>
            <person name="Edwards S.V."/>
            <person name="Faircloth B.C."/>
            <person name="Fujita M.K."/>
            <person name="Greenwold M.J."/>
            <person name="Hoffmann F.G."/>
            <person name="Howard J.M."/>
            <person name="Iguchi T."/>
            <person name="Janes D.E."/>
            <person name="Khan S.Y."/>
            <person name="Kohno S."/>
            <person name="de Koning A.J."/>
            <person name="Lance S.L."/>
            <person name="McCarthy F.M."/>
            <person name="McCormack J.E."/>
            <person name="Merchant M.E."/>
            <person name="Peterson D.G."/>
            <person name="Pollock D.D."/>
            <person name="Pourmand N."/>
            <person name="Raney B.J."/>
            <person name="Roessler K.A."/>
            <person name="Sanford J.R."/>
            <person name="Sawyer R.H."/>
            <person name="Schmidt C.J."/>
            <person name="Triplett E.W."/>
            <person name="Tuberville T.D."/>
            <person name="Venegas-Anaya M."/>
            <person name="Howard J.T."/>
            <person name="Jarvis E.D."/>
            <person name="Guillette L.J.Jr."/>
            <person name="Glenn T.C."/>
            <person name="Green R.E."/>
            <person name="Ray D.A."/>
        </authorList>
    </citation>
    <scope>NUCLEOTIDE SEQUENCE [LARGE SCALE GENOMIC DNA]</scope>
    <source>
        <strain evidence="2">KSC_2009_1</strain>
    </source>
</reference>
<dbReference type="AlphaFoldDB" id="A0A151MXL2"/>
<dbReference type="InterPro" id="IPR000477">
    <property type="entry name" value="RT_dom"/>
</dbReference>
<evidence type="ECO:0000313" key="3">
    <source>
        <dbReference type="Proteomes" id="UP000050525"/>
    </source>
</evidence>
<comment type="caution">
    <text evidence="2">The sequence shown here is derived from an EMBL/GenBank/DDBJ whole genome shotgun (WGS) entry which is preliminary data.</text>
</comment>
<sequence>MTSTDLTKAFDTVSQESLWKILAKRVCPEKFIAMVRQFHDGMFADVNDTESSEPFLVTDRIKQGCVLAPTLFNIMLSAMLTDAFRDCNAGVDICYWTKGKLFNWKKLKVKKKLQEVTVGDHLFAKDCSLDAKSEYDMQQSMDHFSSAWDKFGLTINTKKTEVMYQPPPGRPYIEATITVKGQTLQAVDKFTYLGSTLSHAVHIDDEMNASILQDVQFPTKLKRQIISK</sequence>
<name>A0A151MXL2_ALLMI</name>
<evidence type="ECO:0000313" key="2">
    <source>
        <dbReference type="EMBL" id="KYO29286.1"/>
    </source>
</evidence>
<feature type="domain" description="Reverse transcriptase" evidence="1">
    <location>
        <begin position="1"/>
        <end position="197"/>
    </location>
</feature>
<dbReference type="STRING" id="8496.A0A151MXL2"/>
<dbReference type="PROSITE" id="PS50878">
    <property type="entry name" value="RT_POL"/>
    <property type="match status" value="1"/>
</dbReference>
<evidence type="ECO:0000259" key="1">
    <source>
        <dbReference type="PROSITE" id="PS50878"/>
    </source>
</evidence>
<dbReference type="Pfam" id="PF00078">
    <property type="entry name" value="RVT_1"/>
    <property type="match status" value="1"/>
</dbReference>
<gene>
    <name evidence="2" type="ORF">Y1Q_0017935</name>
</gene>
<dbReference type="PANTHER" id="PTHR47027">
    <property type="entry name" value="REVERSE TRANSCRIPTASE DOMAIN-CONTAINING PROTEIN"/>
    <property type="match status" value="1"/>
</dbReference>
<accession>A0A151MXL2</accession>
<keyword evidence="3" id="KW-1185">Reference proteome</keyword>
<protein>
    <recommendedName>
        <fullName evidence="1">Reverse transcriptase domain-containing protein</fullName>
    </recommendedName>
</protein>
<dbReference type="SUPFAM" id="SSF56672">
    <property type="entry name" value="DNA/RNA polymerases"/>
    <property type="match status" value="1"/>
</dbReference>
<dbReference type="PANTHER" id="PTHR47027:SF26">
    <property type="entry name" value="REVERSE TRANSCRIPTASE DOMAIN-CONTAINING PROTEIN"/>
    <property type="match status" value="1"/>
</dbReference>
<dbReference type="EMBL" id="AKHW03004704">
    <property type="protein sequence ID" value="KYO29286.1"/>
    <property type="molecule type" value="Genomic_DNA"/>
</dbReference>
<proteinExistence type="predicted"/>
<dbReference type="InterPro" id="IPR043502">
    <property type="entry name" value="DNA/RNA_pol_sf"/>
</dbReference>